<dbReference type="Pfam" id="PF00535">
    <property type="entry name" value="Glycos_transf_2"/>
    <property type="match status" value="1"/>
</dbReference>
<evidence type="ECO:0000313" key="3">
    <source>
        <dbReference type="Proteomes" id="UP001179363"/>
    </source>
</evidence>
<dbReference type="CDD" id="cd00761">
    <property type="entry name" value="Glyco_tranf_GTA_type"/>
    <property type="match status" value="1"/>
</dbReference>
<dbReference type="EMBL" id="JAKGTH010000009">
    <property type="protein sequence ID" value="MCF4102120.1"/>
    <property type="molecule type" value="Genomic_DNA"/>
</dbReference>
<dbReference type="PANTHER" id="PTHR22916:SF3">
    <property type="entry name" value="UDP-GLCNAC:BETAGAL BETA-1,3-N-ACETYLGLUCOSAMINYLTRANSFERASE-LIKE PROTEIN 1"/>
    <property type="match status" value="1"/>
</dbReference>
<dbReference type="Proteomes" id="UP001179363">
    <property type="component" value="Unassembled WGS sequence"/>
</dbReference>
<dbReference type="InterPro" id="IPR001173">
    <property type="entry name" value="Glyco_trans_2-like"/>
</dbReference>
<dbReference type="PANTHER" id="PTHR22916">
    <property type="entry name" value="GLYCOSYLTRANSFERASE"/>
    <property type="match status" value="1"/>
</dbReference>
<gene>
    <name evidence="2" type="ORF">L1I30_10615</name>
</gene>
<dbReference type="Gene3D" id="3.90.550.10">
    <property type="entry name" value="Spore Coat Polysaccharide Biosynthesis Protein SpsA, Chain A"/>
    <property type="match status" value="1"/>
</dbReference>
<dbReference type="InterPro" id="IPR029044">
    <property type="entry name" value="Nucleotide-diphossugar_trans"/>
</dbReference>
<accession>A0ABS9EJY5</accession>
<protein>
    <submittedName>
        <fullName evidence="2">Glycosyltransferase family 2 protein</fullName>
    </submittedName>
</protein>
<dbReference type="SUPFAM" id="SSF53448">
    <property type="entry name" value="Nucleotide-diphospho-sugar transferases"/>
    <property type="match status" value="1"/>
</dbReference>
<evidence type="ECO:0000259" key="1">
    <source>
        <dbReference type="Pfam" id="PF00535"/>
    </source>
</evidence>
<reference evidence="2" key="1">
    <citation type="submission" date="2022-01" db="EMBL/GenBank/DDBJ databases">
        <title>Gillisia lutea sp. nov., isolated from marine plastic residues from the Malvarosa beach (Valencia, Spain).</title>
        <authorList>
            <person name="Vidal-Verdu A."/>
            <person name="Molina-Menor E."/>
            <person name="Satari L."/>
            <person name="Pascual J."/>
            <person name="Pereto J."/>
            <person name="Porcar M."/>
        </authorList>
    </citation>
    <scope>NUCLEOTIDE SEQUENCE</scope>
    <source>
        <strain evidence="2">M10.2A</strain>
    </source>
</reference>
<dbReference type="RefSeq" id="WP_236134267.1">
    <property type="nucleotide sequence ID" value="NZ_JAKGTH010000009.1"/>
</dbReference>
<keyword evidence="3" id="KW-1185">Reference proteome</keyword>
<organism evidence="2 3">
    <name type="scientific">Gillisia lutea</name>
    <dbReference type="NCBI Taxonomy" id="2909668"/>
    <lineage>
        <taxon>Bacteria</taxon>
        <taxon>Pseudomonadati</taxon>
        <taxon>Bacteroidota</taxon>
        <taxon>Flavobacteriia</taxon>
        <taxon>Flavobacteriales</taxon>
        <taxon>Flavobacteriaceae</taxon>
        <taxon>Gillisia</taxon>
    </lineage>
</organism>
<proteinExistence type="predicted"/>
<sequence length="300" mass="35108">MKLAIVIPYYKIAFLEECLNSLVAQTNKNFHVYIGNDSSPDDPGELINQYRSSLKLIYTGFSSNLGKTSLVKQWERCIDLVNDEEWILLMGDDDVLGKNCVRDFYNNLEEVNCRNINVFRYSSQVIDESGIAISSTYYHPVIENSIDFLYRRLAGLTRSSLSEYIFRKKQVAKIGFKEFPLAWHTDDLAILEFSNFQNIFSVTTSTVFFRNSGHNISSKNDNTIQKNLANFYFYHYLIKEHSKIFSEHQILILWDKMEKAFLDDKKHVGLAIKYSSLSFKNFKFIRFLDFSRRYLQAILK</sequence>
<name>A0ABS9EJY5_9FLAO</name>
<comment type="caution">
    <text evidence="2">The sequence shown here is derived from an EMBL/GenBank/DDBJ whole genome shotgun (WGS) entry which is preliminary data.</text>
</comment>
<evidence type="ECO:0000313" key="2">
    <source>
        <dbReference type="EMBL" id="MCF4102120.1"/>
    </source>
</evidence>
<feature type="domain" description="Glycosyltransferase 2-like" evidence="1">
    <location>
        <begin position="5"/>
        <end position="123"/>
    </location>
</feature>